<comment type="caution">
    <text evidence="10">The sequence shown here is derived from an EMBL/GenBank/DDBJ whole genome shotgun (WGS) entry which is preliminary data.</text>
</comment>
<keyword evidence="2" id="KW-0963">Cytoplasm</keyword>
<sequence length="537" mass="61846">MEHSGDEKEEVFSVVKSEAAMLHRTHQYDKSIKRYTKALELASNDKSCLVARSRCHLALGDTRKALSDAETSLQDDKTFHKGIYQKAEAMYYRGDFELALVFYHRGQKLRPELQQFRLGIQKAQEAITNSVGTPDRCKLNTTGDLSFFTDQDEAQKKRRFVAALQRPPAQPKVKPKRELTRSQAHEKTIKQMLGELYGDKRYLEKLLTESDDQTKTGKIIYDLAEEGLTYLDTRTDFWRQQKPMYARRFERNAMRKKYSSQKPVSDDYIIGELEKIDQAQSVSKFNESLKRAQHCLQMVDGYSEAQLTNKLALKAQLHSCMGNAYLELSQYDRAQHHHQEDYNIGDKFDIKEAVSRGMDNLGRVYARMGQFEKAIKVWVTKLPMSKTPIETTWLCHEVGRCHLELERPALAKDYGERSLAAAELADDKMWQLHASVLIAQSEVKMEELTPAYMNFEKALDLAIFLKDEAAEAAIRKAMEELNEKIYKDVKKPPKDDRPEVTEEPRPKPKPEPEPELKPESEPEERSKEPGGICITLI</sequence>
<keyword evidence="11" id="KW-1185">Reference proteome</keyword>
<name>A0AAN9ASE2_9CAEN</name>
<evidence type="ECO:0000256" key="5">
    <source>
        <dbReference type="ARBA" id="ARBA00023212"/>
    </source>
</evidence>
<dbReference type="EMBL" id="JBAMIC010000021">
    <property type="protein sequence ID" value="KAK7092323.1"/>
    <property type="molecule type" value="Genomic_DNA"/>
</dbReference>
<dbReference type="SUPFAM" id="SSF48452">
    <property type="entry name" value="TPR-like"/>
    <property type="match status" value="2"/>
</dbReference>
<dbReference type="InterPro" id="IPR019734">
    <property type="entry name" value="TPR_rpt"/>
</dbReference>
<dbReference type="GO" id="GO:0005930">
    <property type="term" value="C:axoneme"/>
    <property type="evidence" value="ECO:0007669"/>
    <property type="project" value="UniProtKB-SubCell"/>
</dbReference>
<keyword evidence="5" id="KW-0206">Cytoskeleton</keyword>
<dbReference type="InterPro" id="IPR011990">
    <property type="entry name" value="TPR-like_helical_dom_sf"/>
</dbReference>
<dbReference type="PANTHER" id="PTHR23040:SF1">
    <property type="entry name" value="OUTER DYNEIN ARM-DOCKING COMPLEX SUBUNIT 4"/>
    <property type="match status" value="1"/>
</dbReference>
<evidence type="ECO:0000256" key="1">
    <source>
        <dbReference type="ARBA" id="ARBA00004430"/>
    </source>
</evidence>
<keyword evidence="4" id="KW-0802">TPR repeat</keyword>
<dbReference type="PANTHER" id="PTHR23040">
    <property type="match status" value="1"/>
</dbReference>
<comment type="subcellular location">
    <subcellularLocation>
        <location evidence="1">Cytoplasm</location>
        <location evidence="1">Cytoskeleton</location>
        <location evidence="1">Cilium axoneme</location>
    </subcellularLocation>
</comment>
<gene>
    <name evidence="10" type="ORF">V1264_008084</name>
</gene>
<feature type="region of interest" description="Disordered" evidence="9">
    <location>
        <begin position="487"/>
        <end position="537"/>
    </location>
</feature>
<feature type="compositionally biased region" description="Basic and acidic residues" evidence="9">
    <location>
        <begin position="487"/>
        <end position="528"/>
    </location>
</feature>
<keyword evidence="3" id="KW-0677">Repeat</keyword>
<dbReference type="Gene3D" id="1.25.40.10">
    <property type="entry name" value="Tetratricopeptide repeat domain"/>
    <property type="match status" value="2"/>
</dbReference>
<evidence type="ECO:0000313" key="10">
    <source>
        <dbReference type="EMBL" id="KAK7092323.1"/>
    </source>
</evidence>
<evidence type="ECO:0000256" key="2">
    <source>
        <dbReference type="ARBA" id="ARBA00022490"/>
    </source>
</evidence>
<evidence type="ECO:0000256" key="4">
    <source>
        <dbReference type="ARBA" id="ARBA00022803"/>
    </source>
</evidence>
<evidence type="ECO:0000313" key="11">
    <source>
        <dbReference type="Proteomes" id="UP001374579"/>
    </source>
</evidence>
<reference evidence="10 11" key="1">
    <citation type="submission" date="2024-02" db="EMBL/GenBank/DDBJ databases">
        <title>Chromosome-scale genome assembly of the rough periwinkle Littorina saxatilis.</title>
        <authorList>
            <person name="De Jode A."/>
            <person name="Faria R."/>
            <person name="Formenti G."/>
            <person name="Sims Y."/>
            <person name="Smith T.P."/>
            <person name="Tracey A."/>
            <person name="Wood J.M.D."/>
            <person name="Zagrodzka Z.B."/>
            <person name="Johannesson K."/>
            <person name="Butlin R.K."/>
            <person name="Leder E.H."/>
        </authorList>
    </citation>
    <scope>NUCLEOTIDE SEQUENCE [LARGE SCALE GENOMIC DNA]</scope>
    <source>
        <strain evidence="10">Snail1</strain>
        <tissue evidence="10">Muscle</tissue>
    </source>
</reference>
<evidence type="ECO:0000256" key="8">
    <source>
        <dbReference type="ARBA" id="ARBA00034143"/>
    </source>
</evidence>
<dbReference type="SMART" id="SM00028">
    <property type="entry name" value="TPR"/>
    <property type="match status" value="6"/>
</dbReference>
<dbReference type="InterPro" id="IPR040111">
    <property type="entry name" value="ODAD4"/>
</dbReference>
<organism evidence="10 11">
    <name type="scientific">Littorina saxatilis</name>
    <dbReference type="NCBI Taxonomy" id="31220"/>
    <lineage>
        <taxon>Eukaryota</taxon>
        <taxon>Metazoa</taxon>
        <taxon>Spiralia</taxon>
        <taxon>Lophotrochozoa</taxon>
        <taxon>Mollusca</taxon>
        <taxon>Gastropoda</taxon>
        <taxon>Caenogastropoda</taxon>
        <taxon>Littorinimorpha</taxon>
        <taxon>Littorinoidea</taxon>
        <taxon>Littorinidae</taxon>
        <taxon>Littorina</taxon>
    </lineage>
</organism>
<keyword evidence="6" id="KW-0966">Cell projection</keyword>
<dbReference type="AlphaFoldDB" id="A0AAN9ASE2"/>
<evidence type="ECO:0000256" key="3">
    <source>
        <dbReference type="ARBA" id="ARBA00022737"/>
    </source>
</evidence>
<evidence type="ECO:0000256" key="9">
    <source>
        <dbReference type="SAM" id="MobiDB-lite"/>
    </source>
</evidence>
<evidence type="ECO:0000256" key="6">
    <source>
        <dbReference type="ARBA" id="ARBA00023273"/>
    </source>
</evidence>
<accession>A0AAN9ASE2</accession>
<dbReference type="Proteomes" id="UP001374579">
    <property type="component" value="Unassembled WGS sequence"/>
</dbReference>
<dbReference type="FunFam" id="1.25.40.10:FF:000795">
    <property type="entry name" value="Tetratricopeptide repeat protein 25"/>
    <property type="match status" value="1"/>
</dbReference>
<proteinExistence type="predicted"/>
<protein>
    <recommendedName>
        <fullName evidence="7">Outer dynein arm-docking complex subunit 4</fullName>
    </recommendedName>
    <alternativeName>
        <fullName evidence="8">Tetratricopeptide repeat protein 25</fullName>
    </alternativeName>
</protein>
<evidence type="ECO:0000256" key="7">
    <source>
        <dbReference type="ARBA" id="ARBA00034139"/>
    </source>
</evidence>